<gene>
    <name evidence="1" type="ordered locus">Desor_2404</name>
</gene>
<accession>G7WF96</accession>
<dbReference type="AlphaFoldDB" id="G7WF96"/>
<dbReference type="PATRIC" id="fig|768706.3.peg.2414"/>
<keyword evidence="2" id="KW-1185">Reference proteome</keyword>
<sequence>MALPLEILIVPESLIGKYTLEIEGICDFCNKTEN</sequence>
<organism evidence="1 2">
    <name type="scientific">Desulfosporosinus orientis (strain ATCC 19365 / DSM 765 / NCIMB 8382 / VKM B-1628 / Singapore I)</name>
    <name type="common">Desulfotomaculum orientis</name>
    <dbReference type="NCBI Taxonomy" id="768706"/>
    <lineage>
        <taxon>Bacteria</taxon>
        <taxon>Bacillati</taxon>
        <taxon>Bacillota</taxon>
        <taxon>Clostridia</taxon>
        <taxon>Eubacteriales</taxon>
        <taxon>Desulfitobacteriaceae</taxon>
        <taxon>Desulfosporosinus</taxon>
    </lineage>
</organism>
<dbReference type="KEGG" id="dor:Desor_2404"/>
<proteinExistence type="predicted"/>
<evidence type="ECO:0000313" key="2">
    <source>
        <dbReference type="Proteomes" id="UP000006346"/>
    </source>
</evidence>
<reference evidence="2" key="1">
    <citation type="submission" date="2011-11" db="EMBL/GenBank/DDBJ databases">
        <title>Complete sequence of Desulfosporosinus orientis DSM 765.</title>
        <authorList>
            <person name="Lucas S."/>
            <person name="Han J."/>
            <person name="Lapidus A."/>
            <person name="Cheng J.-F."/>
            <person name="Goodwin L."/>
            <person name="Pitluck S."/>
            <person name="Peters L."/>
            <person name="Ovchinnikova G."/>
            <person name="Teshima H."/>
            <person name="Detter J.C."/>
            <person name="Han C."/>
            <person name="Tapia R."/>
            <person name="Land M."/>
            <person name="Hauser L."/>
            <person name="Kyrpides N."/>
            <person name="Ivanova N."/>
            <person name="Pagani I."/>
            <person name="Pester M."/>
            <person name="Spring S."/>
            <person name="Ollivier B."/>
            <person name="Rattei T."/>
            <person name="Klenk H.-P."/>
            <person name="Wagner M."/>
            <person name="Loy A."/>
            <person name="Woyke T."/>
        </authorList>
    </citation>
    <scope>NUCLEOTIDE SEQUENCE [LARGE SCALE GENOMIC DNA]</scope>
    <source>
        <strain evidence="2">ATCC 19365 / DSM 765 / NCIMB 8382 / VKM B-1628</strain>
    </source>
</reference>
<name>G7WF96_DESOD</name>
<dbReference type="Proteomes" id="UP000006346">
    <property type="component" value="Chromosome"/>
</dbReference>
<dbReference type="EMBL" id="CP003108">
    <property type="protein sequence ID" value="AET67982.1"/>
    <property type="molecule type" value="Genomic_DNA"/>
</dbReference>
<reference evidence="1 2" key="2">
    <citation type="journal article" date="2012" name="J. Bacteriol.">
        <title>Complete genome sequences of Desulfosporosinus orientis DSM765T, Desulfosporosinus youngiae DSM17734T, Desulfosporosinus meridiei DSM13257T, and Desulfosporosinus acidiphilus DSM22704T.</title>
        <authorList>
            <person name="Pester M."/>
            <person name="Brambilla E."/>
            <person name="Alazard D."/>
            <person name="Rattei T."/>
            <person name="Weinmaier T."/>
            <person name="Han J."/>
            <person name="Lucas S."/>
            <person name="Lapidus A."/>
            <person name="Cheng J.F."/>
            <person name="Goodwin L."/>
            <person name="Pitluck S."/>
            <person name="Peters L."/>
            <person name="Ovchinnikova G."/>
            <person name="Teshima H."/>
            <person name="Detter J.C."/>
            <person name="Han C.S."/>
            <person name="Tapia R."/>
            <person name="Land M.L."/>
            <person name="Hauser L."/>
            <person name="Kyrpides N.C."/>
            <person name="Ivanova N.N."/>
            <person name="Pagani I."/>
            <person name="Huntmann M."/>
            <person name="Wei C.L."/>
            <person name="Davenport K.W."/>
            <person name="Daligault H."/>
            <person name="Chain P.S."/>
            <person name="Chen A."/>
            <person name="Mavromatis K."/>
            <person name="Markowitz V."/>
            <person name="Szeto E."/>
            <person name="Mikhailova N."/>
            <person name="Pati A."/>
            <person name="Wagner M."/>
            <person name="Woyke T."/>
            <person name="Ollivier B."/>
            <person name="Klenk H.P."/>
            <person name="Spring S."/>
            <person name="Loy A."/>
        </authorList>
    </citation>
    <scope>NUCLEOTIDE SEQUENCE [LARGE SCALE GENOMIC DNA]</scope>
    <source>
        <strain evidence="2">ATCC 19365 / DSM 765 / NCIMB 8382 / VKM B-1628</strain>
    </source>
</reference>
<evidence type="ECO:0000313" key="1">
    <source>
        <dbReference type="EMBL" id="AET67982.1"/>
    </source>
</evidence>
<protein>
    <submittedName>
        <fullName evidence="1">Uncharacterized protein</fullName>
    </submittedName>
</protein>
<dbReference type="HOGENOM" id="CLU_3373407_0_0_9"/>